<dbReference type="InterPro" id="IPR001932">
    <property type="entry name" value="PPM-type_phosphatase-like_dom"/>
</dbReference>
<dbReference type="AlphaFoldDB" id="A0A1M2V328"/>
<dbReference type="PANTHER" id="PTHR13832">
    <property type="entry name" value="PROTEIN PHOSPHATASE 2C"/>
    <property type="match status" value="1"/>
</dbReference>
<accession>A0A1M2V328</accession>
<dbReference type="OMA" id="DVKTPPY"/>
<dbReference type="InterPro" id="IPR015655">
    <property type="entry name" value="PP2C"/>
</dbReference>
<dbReference type="GO" id="GO:0005739">
    <property type="term" value="C:mitochondrion"/>
    <property type="evidence" value="ECO:0007669"/>
    <property type="project" value="TreeGrafter"/>
</dbReference>
<reference evidence="2 3" key="1">
    <citation type="submission" date="2016-10" db="EMBL/GenBank/DDBJ databases">
        <title>Genome sequence of the basidiomycete white-rot fungus Trametes pubescens.</title>
        <authorList>
            <person name="Makela M.R."/>
            <person name="Granchi Z."/>
            <person name="Peng M."/>
            <person name="De Vries R.P."/>
            <person name="Grigoriev I."/>
            <person name="Riley R."/>
            <person name="Hilden K."/>
        </authorList>
    </citation>
    <scope>NUCLEOTIDE SEQUENCE [LARGE SCALE GENOMIC DNA]</scope>
    <source>
        <strain evidence="2 3">FBCC735</strain>
    </source>
</reference>
<dbReference type="PROSITE" id="PS51746">
    <property type="entry name" value="PPM_2"/>
    <property type="match status" value="1"/>
</dbReference>
<organism evidence="2 3">
    <name type="scientific">Trametes pubescens</name>
    <name type="common">White-rot fungus</name>
    <dbReference type="NCBI Taxonomy" id="154538"/>
    <lineage>
        <taxon>Eukaryota</taxon>
        <taxon>Fungi</taxon>
        <taxon>Dikarya</taxon>
        <taxon>Basidiomycota</taxon>
        <taxon>Agaricomycotina</taxon>
        <taxon>Agaricomycetes</taxon>
        <taxon>Polyporales</taxon>
        <taxon>Polyporaceae</taxon>
        <taxon>Trametes</taxon>
    </lineage>
</organism>
<evidence type="ECO:0000313" key="3">
    <source>
        <dbReference type="Proteomes" id="UP000184267"/>
    </source>
</evidence>
<dbReference type="SUPFAM" id="SSF81606">
    <property type="entry name" value="PP2C-like"/>
    <property type="match status" value="1"/>
</dbReference>
<comment type="caution">
    <text evidence="2">The sequence shown here is derived from an EMBL/GenBank/DDBJ whole genome shotgun (WGS) entry which is preliminary data.</text>
</comment>
<dbReference type="PANTHER" id="PTHR13832:SF792">
    <property type="entry name" value="GM14286P"/>
    <property type="match status" value="1"/>
</dbReference>
<dbReference type="InterPro" id="IPR036457">
    <property type="entry name" value="PPM-type-like_dom_sf"/>
</dbReference>
<dbReference type="OrthoDB" id="420076at2759"/>
<proteinExistence type="predicted"/>
<sequence>MDAYLVFHSNEPVEDEHVEAVLPVPSGHWTFFGLFDGHSGRDTSVWLADNLVPAITGALADLYTKFANGSPNSASPPAPSESDIEHTLKDTFNRLDDDIVNAPLDTVFSSKSRYAAATLLAPAYSGSCALLSFYDSHSWLLHTAVTGDSRAVLGRQDRDESGQPTGTYSVHVLTADQNGWNPLEQERMAAEHPGEETVRNGRVMGMGMSRAFGDARYKWSREVQHRLKREYLGRTPLPDVKTPPYLTAEPVVTSFAIRPDDFLIMASDGLWEALTNEEAVGLVGLWKNMRSARSHGAGSGVVLESAELPVQLQEHDGTVRYRQWGADKRFVSGDENAATHLLRNALGGADLDLTAALLSMRAPRSRTYRDDIAITVVFFAEDDRRTPT</sequence>
<dbReference type="EMBL" id="MNAD01001707">
    <property type="protein sequence ID" value="OJT01992.1"/>
    <property type="molecule type" value="Genomic_DNA"/>
</dbReference>
<dbReference type="STRING" id="154538.A0A1M2V328"/>
<dbReference type="SMART" id="SM00332">
    <property type="entry name" value="PP2Cc"/>
    <property type="match status" value="1"/>
</dbReference>
<dbReference type="GO" id="GO:0004741">
    <property type="term" value="F:[pyruvate dehydrogenase (acetyl-transferring)]-phosphatase activity"/>
    <property type="evidence" value="ECO:0007669"/>
    <property type="project" value="TreeGrafter"/>
</dbReference>
<feature type="domain" description="PPM-type phosphatase" evidence="1">
    <location>
        <begin position="1"/>
        <end position="379"/>
    </location>
</feature>
<dbReference type="Proteomes" id="UP000184267">
    <property type="component" value="Unassembled WGS sequence"/>
</dbReference>
<evidence type="ECO:0000313" key="2">
    <source>
        <dbReference type="EMBL" id="OJT01992.1"/>
    </source>
</evidence>
<dbReference type="Pfam" id="PF00481">
    <property type="entry name" value="PP2C"/>
    <property type="match status" value="1"/>
</dbReference>
<keyword evidence="3" id="KW-1185">Reference proteome</keyword>
<name>A0A1M2V328_TRAPU</name>
<evidence type="ECO:0000259" key="1">
    <source>
        <dbReference type="PROSITE" id="PS51746"/>
    </source>
</evidence>
<gene>
    <name evidence="2" type="ORF">TRAPUB_7526</name>
</gene>
<dbReference type="CDD" id="cd00143">
    <property type="entry name" value="PP2Cc"/>
    <property type="match status" value="1"/>
</dbReference>
<dbReference type="Gene3D" id="3.60.40.10">
    <property type="entry name" value="PPM-type phosphatase domain"/>
    <property type="match status" value="1"/>
</dbReference>
<protein>
    <submittedName>
        <fullName evidence="2">Protein phosphatase 2C-like protein</fullName>
    </submittedName>
</protein>